<sequence length="104" mass="11926">MRNIKEYIENILAQSKAGVLAWSGTSSISCFRAFNNDEGIILCKYYPKDSDSYVCSLSFLDADGVLKEDKQYIFQNNSEEYLMLADLYDNISKKLKEIELCEIV</sequence>
<name>A0A316E5F8_9BACT</name>
<dbReference type="EMBL" id="QGGO01000031">
    <property type="protein sequence ID" value="PWK18160.1"/>
    <property type="molecule type" value="Genomic_DNA"/>
</dbReference>
<dbReference type="Proteomes" id="UP000245489">
    <property type="component" value="Unassembled WGS sequence"/>
</dbReference>
<accession>A0A316E5F8</accession>
<comment type="caution">
    <text evidence="1">The sequence shown here is derived from an EMBL/GenBank/DDBJ whole genome shotgun (WGS) entry which is preliminary data.</text>
</comment>
<dbReference type="PROSITE" id="PS51257">
    <property type="entry name" value="PROKAR_LIPOPROTEIN"/>
    <property type="match status" value="1"/>
</dbReference>
<dbReference type="AlphaFoldDB" id="A0A316E5F8"/>
<gene>
    <name evidence="1" type="ORF">LV89_04187</name>
</gene>
<organism evidence="1 2">
    <name type="scientific">Arcicella aurantiaca</name>
    <dbReference type="NCBI Taxonomy" id="591202"/>
    <lineage>
        <taxon>Bacteria</taxon>
        <taxon>Pseudomonadati</taxon>
        <taxon>Bacteroidota</taxon>
        <taxon>Cytophagia</taxon>
        <taxon>Cytophagales</taxon>
        <taxon>Flectobacillaceae</taxon>
        <taxon>Arcicella</taxon>
    </lineage>
</organism>
<evidence type="ECO:0000313" key="2">
    <source>
        <dbReference type="Proteomes" id="UP000245489"/>
    </source>
</evidence>
<dbReference type="RefSeq" id="WP_109744843.1">
    <property type="nucleotide sequence ID" value="NZ_QGGO01000031.1"/>
</dbReference>
<protein>
    <submittedName>
        <fullName evidence="1">Uncharacterized protein</fullName>
    </submittedName>
</protein>
<reference evidence="1 2" key="1">
    <citation type="submission" date="2018-05" db="EMBL/GenBank/DDBJ databases">
        <title>Genomic Encyclopedia of Archaeal and Bacterial Type Strains, Phase II (KMG-II): from individual species to whole genera.</title>
        <authorList>
            <person name="Goeker M."/>
        </authorList>
    </citation>
    <scope>NUCLEOTIDE SEQUENCE [LARGE SCALE GENOMIC DNA]</scope>
    <source>
        <strain evidence="1 2">DSM 22214</strain>
    </source>
</reference>
<keyword evidence="2" id="KW-1185">Reference proteome</keyword>
<evidence type="ECO:0000313" key="1">
    <source>
        <dbReference type="EMBL" id="PWK18160.1"/>
    </source>
</evidence>
<proteinExistence type="predicted"/>